<name>A0A9P5R7N5_9FUNG</name>
<comment type="caution">
    <text evidence="1">The sequence shown here is derived from an EMBL/GenBank/DDBJ whole genome shotgun (WGS) entry which is preliminary data.</text>
</comment>
<gene>
    <name evidence="1" type="ORF">BG015_005067</name>
</gene>
<dbReference type="GO" id="GO:0003735">
    <property type="term" value="F:structural constituent of ribosome"/>
    <property type="evidence" value="ECO:0007669"/>
    <property type="project" value="TreeGrafter"/>
</dbReference>
<dbReference type="EMBL" id="JAAAUQ010002353">
    <property type="protein sequence ID" value="KAF9124544.1"/>
    <property type="molecule type" value="Genomic_DNA"/>
</dbReference>
<dbReference type="Pfam" id="PF09784">
    <property type="entry name" value="L31"/>
    <property type="match status" value="1"/>
</dbReference>
<dbReference type="OrthoDB" id="2332379at2759"/>
<dbReference type="InterPro" id="IPR016340">
    <property type="entry name" value="Ribosomal_mL60"/>
</dbReference>
<reference evidence="1" key="1">
    <citation type="journal article" date="2020" name="Fungal Divers.">
        <title>Resolving the Mortierellaceae phylogeny through synthesis of multi-gene phylogenetics and phylogenomics.</title>
        <authorList>
            <person name="Vandepol N."/>
            <person name="Liber J."/>
            <person name="Desiro A."/>
            <person name="Na H."/>
            <person name="Kennedy M."/>
            <person name="Barry K."/>
            <person name="Grigoriev I.V."/>
            <person name="Miller A.N."/>
            <person name="O'Donnell K."/>
            <person name="Stajich J.E."/>
            <person name="Bonito G."/>
        </authorList>
    </citation>
    <scope>NUCLEOTIDE SEQUENCE</scope>
    <source>
        <strain evidence="1">NRRL 6426</strain>
    </source>
</reference>
<dbReference type="PANTHER" id="PTHR28271:SF1">
    <property type="entry name" value="LARGE RIBOSOMAL SUBUNIT PROTEIN ML60"/>
    <property type="match status" value="1"/>
</dbReference>
<proteinExistence type="predicted"/>
<dbReference type="Proteomes" id="UP000748756">
    <property type="component" value="Unassembled WGS sequence"/>
</dbReference>
<evidence type="ECO:0000313" key="2">
    <source>
        <dbReference type="Proteomes" id="UP000748756"/>
    </source>
</evidence>
<dbReference type="PANTHER" id="PTHR28271">
    <property type="entry name" value="54S RIBOSOMAL PROTEIN L31, MITOCHONDRIAL"/>
    <property type="match status" value="1"/>
</dbReference>
<protein>
    <submittedName>
        <fullName evidence="1">Uncharacterized protein</fullName>
    </submittedName>
</protein>
<organism evidence="1 2">
    <name type="scientific">Linnemannia schmuckeri</name>
    <dbReference type="NCBI Taxonomy" id="64567"/>
    <lineage>
        <taxon>Eukaryota</taxon>
        <taxon>Fungi</taxon>
        <taxon>Fungi incertae sedis</taxon>
        <taxon>Mucoromycota</taxon>
        <taxon>Mortierellomycotina</taxon>
        <taxon>Mortierellomycetes</taxon>
        <taxon>Mortierellales</taxon>
        <taxon>Mortierellaceae</taxon>
        <taxon>Linnemannia</taxon>
    </lineage>
</organism>
<evidence type="ECO:0000313" key="1">
    <source>
        <dbReference type="EMBL" id="KAF9124544.1"/>
    </source>
</evidence>
<keyword evidence="2" id="KW-1185">Reference proteome</keyword>
<accession>A0A9P5R7N5</accession>
<feature type="non-terminal residue" evidence="1">
    <location>
        <position position="1"/>
    </location>
</feature>
<dbReference type="GO" id="GO:0005762">
    <property type="term" value="C:mitochondrial large ribosomal subunit"/>
    <property type="evidence" value="ECO:0007669"/>
    <property type="project" value="TreeGrafter"/>
</dbReference>
<sequence length="73" mass="8037">MFGAFRASTVSQGGLLWKARMKMDLSPTQKANIRKRLKAADDVVMKIQQSGVECNALTKLKAEPTEAQMPAKD</sequence>
<dbReference type="AlphaFoldDB" id="A0A9P5R7N5"/>